<gene>
    <name evidence="5" type="primary">maf</name>
    <name evidence="5" type="ORF">IAA96_06915</name>
</gene>
<evidence type="ECO:0000256" key="4">
    <source>
        <dbReference type="HAMAP-Rule" id="MF_00528"/>
    </source>
</evidence>
<comment type="cofactor">
    <cofactor evidence="1 4">
        <name>a divalent metal cation</name>
        <dbReference type="ChEBI" id="CHEBI:60240"/>
    </cofactor>
</comment>
<dbReference type="GO" id="GO:0005737">
    <property type="term" value="C:cytoplasm"/>
    <property type="evidence" value="ECO:0007669"/>
    <property type="project" value="UniProtKB-SubCell"/>
</dbReference>
<comment type="subcellular location">
    <subcellularLocation>
        <location evidence="4">Cytoplasm</location>
    </subcellularLocation>
</comment>
<evidence type="ECO:0000256" key="1">
    <source>
        <dbReference type="ARBA" id="ARBA00001968"/>
    </source>
</evidence>
<keyword evidence="3 4" id="KW-0546">Nucleotide metabolism</keyword>
<dbReference type="GO" id="GO:0009117">
    <property type="term" value="P:nucleotide metabolic process"/>
    <property type="evidence" value="ECO:0007669"/>
    <property type="project" value="UniProtKB-KW"/>
</dbReference>
<evidence type="ECO:0000313" key="6">
    <source>
        <dbReference type="Proteomes" id="UP000823616"/>
    </source>
</evidence>
<dbReference type="PIRSF" id="PIRSF006305">
    <property type="entry name" value="Maf"/>
    <property type="match status" value="1"/>
</dbReference>
<dbReference type="PANTHER" id="PTHR43213">
    <property type="entry name" value="BIFUNCTIONAL DTTP/UTP PYROPHOSPHATASE/METHYLTRANSFERASE PROTEIN-RELATED"/>
    <property type="match status" value="1"/>
</dbReference>
<evidence type="ECO:0000256" key="3">
    <source>
        <dbReference type="ARBA" id="ARBA00023080"/>
    </source>
</evidence>
<feature type="site" description="Important for substrate specificity" evidence="4">
    <location>
        <position position="12"/>
    </location>
</feature>
<dbReference type="CDD" id="cd00555">
    <property type="entry name" value="Maf"/>
    <property type="match status" value="1"/>
</dbReference>
<feature type="active site" description="Proton acceptor" evidence="4">
    <location>
        <position position="72"/>
    </location>
</feature>
<feature type="site" description="Important for substrate specificity" evidence="4">
    <location>
        <position position="157"/>
    </location>
</feature>
<comment type="catalytic activity">
    <reaction evidence="4">
        <text>dTTP + H2O = dTMP + diphosphate + H(+)</text>
        <dbReference type="Rhea" id="RHEA:28534"/>
        <dbReference type="ChEBI" id="CHEBI:15377"/>
        <dbReference type="ChEBI" id="CHEBI:15378"/>
        <dbReference type="ChEBI" id="CHEBI:33019"/>
        <dbReference type="ChEBI" id="CHEBI:37568"/>
        <dbReference type="ChEBI" id="CHEBI:63528"/>
        <dbReference type="EC" id="3.6.1.9"/>
    </reaction>
</comment>
<dbReference type="GO" id="GO:0047429">
    <property type="term" value="F:nucleoside triphosphate diphosphatase activity"/>
    <property type="evidence" value="ECO:0007669"/>
    <property type="project" value="UniProtKB-EC"/>
</dbReference>
<dbReference type="InterPro" id="IPR003697">
    <property type="entry name" value="Maf-like"/>
</dbReference>
<accession>A0A9D9EPP5</accession>
<protein>
    <recommendedName>
        <fullName evidence="4">dTTP/UTP pyrophosphatase</fullName>
        <shortName evidence="4">dTTPase/UTPase</shortName>
        <ecNumber evidence="4">3.6.1.9</ecNumber>
    </recommendedName>
    <alternativeName>
        <fullName evidence="4">Nucleoside triphosphate pyrophosphatase</fullName>
    </alternativeName>
    <alternativeName>
        <fullName evidence="4">Nucleotide pyrophosphatase</fullName>
        <shortName evidence="4">Nucleotide PPase</shortName>
    </alternativeName>
</protein>
<comment type="caution">
    <text evidence="4">Lacks conserved residue(s) required for the propagation of feature annotation.</text>
</comment>
<dbReference type="NCBIfam" id="TIGR00172">
    <property type="entry name" value="maf"/>
    <property type="match status" value="1"/>
</dbReference>
<dbReference type="PANTHER" id="PTHR43213:SF5">
    <property type="entry name" value="BIFUNCTIONAL DTTP_UTP PYROPHOSPHATASE_METHYLTRANSFERASE PROTEIN-RELATED"/>
    <property type="match status" value="1"/>
</dbReference>
<feature type="site" description="Important for substrate specificity" evidence="4">
    <location>
        <position position="73"/>
    </location>
</feature>
<dbReference type="EC" id="3.6.1.9" evidence="4"/>
<evidence type="ECO:0000313" key="5">
    <source>
        <dbReference type="EMBL" id="MBO8450820.1"/>
    </source>
</evidence>
<dbReference type="Proteomes" id="UP000823616">
    <property type="component" value="Unassembled WGS sequence"/>
</dbReference>
<organism evidence="5 6">
    <name type="scientific">Candidatus Avitreponema avistercoris</name>
    <dbReference type="NCBI Taxonomy" id="2840705"/>
    <lineage>
        <taxon>Bacteria</taxon>
        <taxon>Pseudomonadati</taxon>
        <taxon>Spirochaetota</taxon>
        <taxon>Spirochaetia</taxon>
        <taxon>Spirochaetales</taxon>
        <taxon>Candidatus Avitreponema</taxon>
    </lineage>
</organism>
<reference evidence="5" key="2">
    <citation type="journal article" date="2021" name="PeerJ">
        <title>Extensive microbial diversity within the chicken gut microbiome revealed by metagenomics and culture.</title>
        <authorList>
            <person name="Gilroy R."/>
            <person name="Ravi A."/>
            <person name="Getino M."/>
            <person name="Pursley I."/>
            <person name="Horton D.L."/>
            <person name="Alikhan N.F."/>
            <person name="Baker D."/>
            <person name="Gharbi K."/>
            <person name="Hall N."/>
            <person name="Watson M."/>
            <person name="Adriaenssens E.M."/>
            <person name="Foster-Nyarko E."/>
            <person name="Jarju S."/>
            <person name="Secka A."/>
            <person name="Antonio M."/>
            <person name="Oren A."/>
            <person name="Chaudhuri R.R."/>
            <person name="La Ragione R."/>
            <person name="Hildebrand F."/>
            <person name="Pallen M.J."/>
        </authorList>
    </citation>
    <scope>NUCLEOTIDE SEQUENCE</scope>
    <source>
        <strain evidence="5">B3-4054</strain>
    </source>
</reference>
<dbReference type="Gene3D" id="3.90.950.10">
    <property type="match status" value="1"/>
</dbReference>
<evidence type="ECO:0000256" key="2">
    <source>
        <dbReference type="ARBA" id="ARBA00022801"/>
    </source>
</evidence>
<keyword evidence="4" id="KW-0963">Cytoplasm</keyword>
<keyword evidence="2 4" id="KW-0378">Hydrolase</keyword>
<comment type="similarity">
    <text evidence="4">Belongs to the Maf family. YhdE subfamily.</text>
</comment>
<comment type="function">
    <text evidence="4">Nucleoside triphosphate pyrophosphatase that hydrolyzes dTTP and UTP. May have a dual role in cell division arrest and in preventing the incorporation of modified nucleotides into cellular nucleic acids.</text>
</comment>
<dbReference type="AlphaFoldDB" id="A0A9D9EPP5"/>
<sequence length="195" mass="21334">MEPMILASSSPRRQEILKDLGIPFISVIPDCKEDMPETGDPAEIACGNAQKKLALAREISKDISANWILSADTLVFQENRIFGKPKDRAEAAAMLHGFSGKSHGIVTAVCLYSRKTDSVLSRISRTRVSFMQLSAQAVENYLESGEWQGAAGGYKIQGIASCFVTDMCGSWTGAVGLPVHDLYEMLLESHYDFVI</sequence>
<comment type="catalytic activity">
    <reaction evidence="4">
        <text>UTP + H2O = UMP + diphosphate + H(+)</text>
        <dbReference type="Rhea" id="RHEA:29395"/>
        <dbReference type="ChEBI" id="CHEBI:15377"/>
        <dbReference type="ChEBI" id="CHEBI:15378"/>
        <dbReference type="ChEBI" id="CHEBI:33019"/>
        <dbReference type="ChEBI" id="CHEBI:46398"/>
        <dbReference type="ChEBI" id="CHEBI:57865"/>
        <dbReference type="EC" id="3.6.1.9"/>
    </reaction>
</comment>
<comment type="caution">
    <text evidence="5">The sequence shown here is derived from an EMBL/GenBank/DDBJ whole genome shotgun (WGS) entry which is preliminary data.</text>
</comment>
<reference evidence="5" key="1">
    <citation type="submission" date="2020-10" db="EMBL/GenBank/DDBJ databases">
        <authorList>
            <person name="Gilroy R."/>
        </authorList>
    </citation>
    <scope>NUCLEOTIDE SEQUENCE</scope>
    <source>
        <strain evidence="5">B3-4054</strain>
    </source>
</reference>
<dbReference type="SUPFAM" id="SSF52972">
    <property type="entry name" value="ITPase-like"/>
    <property type="match status" value="1"/>
</dbReference>
<dbReference type="HAMAP" id="MF_00528">
    <property type="entry name" value="Maf"/>
    <property type="match status" value="1"/>
</dbReference>
<name>A0A9D9EPP5_9SPIR</name>
<dbReference type="InterPro" id="IPR029001">
    <property type="entry name" value="ITPase-like_fam"/>
</dbReference>
<proteinExistence type="inferred from homology"/>
<dbReference type="Pfam" id="PF02545">
    <property type="entry name" value="Maf"/>
    <property type="match status" value="1"/>
</dbReference>
<dbReference type="EMBL" id="JADIMS010000129">
    <property type="protein sequence ID" value="MBO8450820.1"/>
    <property type="molecule type" value="Genomic_DNA"/>
</dbReference>